<comment type="caution">
    <text evidence="3">The sequence shown here is derived from an EMBL/GenBank/DDBJ whole genome shotgun (WGS) entry which is preliminary data.</text>
</comment>
<name>A0AA36JEM6_9DINO</name>
<protein>
    <recommendedName>
        <fullName evidence="2">PPM-type phosphatase domain-containing protein</fullName>
    </recommendedName>
</protein>
<dbReference type="GO" id="GO:0004722">
    <property type="term" value="F:protein serine/threonine phosphatase activity"/>
    <property type="evidence" value="ECO:0007669"/>
    <property type="project" value="InterPro"/>
</dbReference>
<reference evidence="3" key="1">
    <citation type="submission" date="2023-08" db="EMBL/GenBank/DDBJ databases">
        <authorList>
            <person name="Chen Y."/>
            <person name="Shah S."/>
            <person name="Dougan E. K."/>
            <person name="Thang M."/>
            <person name="Chan C."/>
        </authorList>
    </citation>
    <scope>NUCLEOTIDE SEQUENCE</scope>
</reference>
<evidence type="ECO:0000313" key="4">
    <source>
        <dbReference type="Proteomes" id="UP001178507"/>
    </source>
</evidence>
<evidence type="ECO:0000313" key="3">
    <source>
        <dbReference type="EMBL" id="CAJ1403588.1"/>
    </source>
</evidence>
<feature type="compositionally biased region" description="Basic and acidic residues" evidence="1">
    <location>
        <begin position="523"/>
        <end position="535"/>
    </location>
</feature>
<accession>A0AA36JEM6</accession>
<dbReference type="Proteomes" id="UP001178507">
    <property type="component" value="Unassembled WGS sequence"/>
</dbReference>
<sequence length="594" mass="64499">MAPEEPVPCEDFATCGVAQFQNRNFPKNVKQQDSYFVVEDMCVTFGVRLGTERVALYGVVDGHGECGEVCAAFVRRHLPTQLAQSRHFAEGRLEAALLEAFLQTELLQQSAGLPLWASGACATAACVTPTSIVVANCGDCRCVCEDQGIAQDLSSDHNVQNATPEELRRVLAAGGTITPDQRVTTPNAPGRLATTRSFGDHWAKAQGPPEGHIITALPELRAIARRPSQRFLLLASDGVFGFMSSQEVVSMCVSSASQLPVGAPLSSVGHAVVCSAVARRSDDNCTCLVVDLSRVDAAVGPTPMNFAPNPVQASAEPPKPLMPDHGITNGSFQNGMVNGLPNGTKHGFPNGSFTSGNMPDDDVFPARPRRRLEEELKASGRHMEGGKDDSDKTSLPSSTPGPNEVCWCPWCWGMNQQGEAENRVLGCFEKWRLHMHEHHFDKLSVAYTADEIVPCYWCCRPCVTKKGQHKSSNRLPFWGSHERVCRENPSKPVLPGQARSDGSQTSSERGPRAYGRPSPSTYRDLRDSNDLRELRTFALPGDGPSRGFEHRLQPSKGSDGHSGGQRRSPQVHLSDTTLNDRTDAGSRRARPRAL</sequence>
<proteinExistence type="predicted"/>
<organism evidence="3 4">
    <name type="scientific">Effrenium voratum</name>
    <dbReference type="NCBI Taxonomy" id="2562239"/>
    <lineage>
        <taxon>Eukaryota</taxon>
        <taxon>Sar</taxon>
        <taxon>Alveolata</taxon>
        <taxon>Dinophyceae</taxon>
        <taxon>Suessiales</taxon>
        <taxon>Symbiodiniaceae</taxon>
        <taxon>Effrenium</taxon>
    </lineage>
</organism>
<dbReference type="SUPFAM" id="SSF81606">
    <property type="entry name" value="PP2C-like"/>
    <property type="match status" value="1"/>
</dbReference>
<dbReference type="CDD" id="cd00143">
    <property type="entry name" value="PP2Cc"/>
    <property type="match status" value="1"/>
</dbReference>
<dbReference type="PANTHER" id="PTHR47992">
    <property type="entry name" value="PROTEIN PHOSPHATASE"/>
    <property type="match status" value="1"/>
</dbReference>
<evidence type="ECO:0000256" key="1">
    <source>
        <dbReference type="SAM" id="MobiDB-lite"/>
    </source>
</evidence>
<evidence type="ECO:0000259" key="2">
    <source>
        <dbReference type="PROSITE" id="PS51746"/>
    </source>
</evidence>
<keyword evidence="4" id="KW-1185">Reference proteome</keyword>
<dbReference type="Gene3D" id="3.60.40.10">
    <property type="entry name" value="PPM-type phosphatase domain"/>
    <property type="match status" value="1"/>
</dbReference>
<dbReference type="InterPro" id="IPR001932">
    <property type="entry name" value="PPM-type_phosphatase-like_dom"/>
</dbReference>
<feature type="compositionally biased region" description="Polar residues" evidence="1">
    <location>
        <begin position="565"/>
        <end position="577"/>
    </location>
</feature>
<feature type="compositionally biased region" description="Basic and acidic residues" evidence="1">
    <location>
        <begin position="376"/>
        <end position="392"/>
    </location>
</feature>
<dbReference type="InterPro" id="IPR015655">
    <property type="entry name" value="PP2C"/>
</dbReference>
<dbReference type="EMBL" id="CAUJNA010003503">
    <property type="protein sequence ID" value="CAJ1403588.1"/>
    <property type="molecule type" value="Genomic_DNA"/>
</dbReference>
<feature type="region of interest" description="Disordered" evidence="1">
    <location>
        <begin position="376"/>
        <end position="401"/>
    </location>
</feature>
<dbReference type="AlphaFoldDB" id="A0AA36JEM6"/>
<dbReference type="InterPro" id="IPR036457">
    <property type="entry name" value="PPM-type-like_dom_sf"/>
</dbReference>
<dbReference type="PROSITE" id="PS51746">
    <property type="entry name" value="PPM_2"/>
    <property type="match status" value="1"/>
</dbReference>
<dbReference type="SMART" id="SM00332">
    <property type="entry name" value="PP2Cc"/>
    <property type="match status" value="1"/>
</dbReference>
<feature type="region of interest" description="Disordered" evidence="1">
    <location>
        <begin position="486"/>
        <end position="594"/>
    </location>
</feature>
<dbReference type="Pfam" id="PF00481">
    <property type="entry name" value="PP2C"/>
    <property type="match status" value="1"/>
</dbReference>
<gene>
    <name evidence="3" type="ORF">EVOR1521_LOCUS26234</name>
</gene>
<feature type="domain" description="PPM-type phosphatase" evidence="2">
    <location>
        <begin position="14"/>
        <end position="292"/>
    </location>
</feature>